<proteinExistence type="predicted"/>
<evidence type="ECO:0000313" key="2">
    <source>
        <dbReference type="Proteomes" id="UP000034302"/>
    </source>
</evidence>
<gene>
    <name evidence="1" type="ORF">UR34_C0001G0063</name>
</gene>
<sequence length="95" mass="11183">MYMEEEKSLLIPNIPGCEFTGAFKDWPFSTIYEIEEKEDKTKAVEVLKLDMDEEKRDKILCSWEDTEVSAGTYQGYIVRFHTNPYNEVNLDYAEL</sequence>
<reference evidence="1 2" key="1">
    <citation type="journal article" date="2015" name="Nature">
        <title>rRNA introns, odd ribosomes, and small enigmatic genomes across a large radiation of phyla.</title>
        <authorList>
            <person name="Brown C.T."/>
            <person name="Hug L.A."/>
            <person name="Thomas B.C."/>
            <person name="Sharon I."/>
            <person name="Castelle C.J."/>
            <person name="Singh A."/>
            <person name="Wilkins M.J."/>
            <person name="Williams K.H."/>
            <person name="Banfield J.F."/>
        </authorList>
    </citation>
    <scope>NUCLEOTIDE SEQUENCE [LARGE SCALE GENOMIC DNA]</scope>
</reference>
<organism evidence="1 2">
    <name type="scientific">candidate division WS6 bacterium GW2011_GWC1_33_20</name>
    <dbReference type="NCBI Taxonomy" id="1619089"/>
    <lineage>
        <taxon>Bacteria</taxon>
        <taxon>Candidatus Dojkabacteria</taxon>
    </lineage>
</organism>
<comment type="caution">
    <text evidence="1">The sequence shown here is derived from an EMBL/GenBank/DDBJ whole genome shotgun (WGS) entry which is preliminary data.</text>
</comment>
<evidence type="ECO:0000313" key="1">
    <source>
        <dbReference type="EMBL" id="KKP44717.1"/>
    </source>
</evidence>
<protein>
    <submittedName>
        <fullName evidence="1">Uncharacterized protein</fullName>
    </submittedName>
</protein>
<dbReference type="EMBL" id="LBOV01000001">
    <property type="protein sequence ID" value="KKP44717.1"/>
    <property type="molecule type" value="Genomic_DNA"/>
</dbReference>
<dbReference type="Proteomes" id="UP000034302">
    <property type="component" value="Unassembled WGS sequence"/>
</dbReference>
<accession>A0A0G0CMV4</accession>
<name>A0A0G0CMV4_9BACT</name>
<dbReference type="AlphaFoldDB" id="A0A0G0CMV4"/>